<dbReference type="Proteomes" id="UP000295097">
    <property type="component" value="Unassembled WGS sequence"/>
</dbReference>
<organism evidence="1 2">
    <name type="scientific">Martelella mediterranea</name>
    <dbReference type="NCBI Taxonomy" id="293089"/>
    <lineage>
        <taxon>Bacteria</taxon>
        <taxon>Pseudomonadati</taxon>
        <taxon>Pseudomonadota</taxon>
        <taxon>Alphaproteobacteria</taxon>
        <taxon>Hyphomicrobiales</taxon>
        <taxon>Aurantimonadaceae</taxon>
        <taxon>Martelella</taxon>
    </lineage>
</organism>
<dbReference type="OrthoDB" id="7919104at2"/>
<protein>
    <submittedName>
        <fullName evidence="1">Uncharacterized protein</fullName>
    </submittedName>
</protein>
<accession>A0A4R3NLJ7</accession>
<proteinExistence type="predicted"/>
<name>A0A4R3NLJ7_9HYPH</name>
<keyword evidence="2" id="KW-1185">Reference proteome</keyword>
<dbReference type="RefSeq" id="WP_132313069.1">
    <property type="nucleotide sequence ID" value="NZ_SMAR01000026.1"/>
</dbReference>
<dbReference type="AlphaFoldDB" id="A0A4R3NLJ7"/>
<sequence length="70" mass="8067">MTTDNLPLFSVTENREALKRLQERRNALLMRLQGLSPQSRKRAGLTYELSIVTTEIIRCETKQYPGGHHV</sequence>
<reference evidence="1 2" key="1">
    <citation type="submission" date="2019-03" db="EMBL/GenBank/DDBJ databases">
        <title>Freshwater and sediment microbial communities from various areas in North America, analyzing microbe dynamics in response to fracking.</title>
        <authorList>
            <person name="Lamendella R."/>
        </authorList>
    </citation>
    <scope>NUCLEOTIDE SEQUENCE [LARGE SCALE GENOMIC DNA]</scope>
    <source>
        <strain evidence="1 2">175.2</strain>
    </source>
</reference>
<comment type="caution">
    <text evidence="1">The sequence shown here is derived from an EMBL/GenBank/DDBJ whole genome shotgun (WGS) entry which is preliminary data.</text>
</comment>
<evidence type="ECO:0000313" key="1">
    <source>
        <dbReference type="EMBL" id="TCT35394.1"/>
    </source>
</evidence>
<evidence type="ECO:0000313" key="2">
    <source>
        <dbReference type="Proteomes" id="UP000295097"/>
    </source>
</evidence>
<gene>
    <name evidence="1" type="ORF">EDC90_102649</name>
</gene>
<dbReference type="EMBL" id="SMAR01000026">
    <property type="protein sequence ID" value="TCT35394.1"/>
    <property type="molecule type" value="Genomic_DNA"/>
</dbReference>